<feature type="compositionally biased region" description="Acidic residues" evidence="1">
    <location>
        <begin position="122"/>
        <end position="131"/>
    </location>
</feature>
<dbReference type="GO" id="GO:0015385">
    <property type="term" value="F:sodium:proton antiporter activity"/>
    <property type="evidence" value="ECO:0007669"/>
    <property type="project" value="TreeGrafter"/>
</dbReference>
<organism evidence="3 4">
    <name type="scientific">Candidatus Accumulibacter appositus</name>
    <dbReference type="NCBI Taxonomy" id="1454003"/>
    <lineage>
        <taxon>Bacteria</taxon>
        <taxon>Pseudomonadati</taxon>
        <taxon>Pseudomonadota</taxon>
        <taxon>Betaproteobacteria</taxon>
        <taxon>Candidatus Accumulibacter</taxon>
    </lineage>
</organism>
<dbReference type="PANTHER" id="PTHR34703:SF1">
    <property type="entry name" value="ANTIPORTER SUBUNIT MNHG2-RELATED"/>
    <property type="match status" value="1"/>
</dbReference>
<gene>
    <name evidence="3" type="primary">mrpG_2</name>
    <name evidence="3" type="ORF">AW10_01931</name>
</gene>
<dbReference type="EMBL" id="JEMX01000039">
    <property type="protein sequence ID" value="EXI80154.1"/>
    <property type="molecule type" value="Genomic_DNA"/>
</dbReference>
<feature type="transmembrane region" description="Helical" evidence="2">
    <location>
        <begin position="6"/>
        <end position="29"/>
    </location>
</feature>
<evidence type="ECO:0000256" key="2">
    <source>
        <dbReference type="SAM" id="Phobius"/>
    </source>
</evidence>
<evidence type="ECO:0000313" key="4">
    <source>
        <dbReference type="Proteomes" id="UP000021816"/>
    </source>
</evidence>
<dbReference type="STRING" id="1454003.AW10_01931"/>
<dbReference type="Proteomes" id="UP000021816">
    <property type="component" value="Unassembled WGS sequence"/>
</dbReference>
<dbReference type="Pfam" id="PF03334">
    <property type="entry name" value="PhaG_MnhG_YufB"/>
    <property type="match status" value="1"/>
</dbReference>
<reference evidence="3 4" key="1">
    <citation type="submission" date="2014-02" db="EMBL/GenBank/DDBJ databases">
        <title>Expanding our view of genomic diversity in Candidatus Accumulibacter clades.</title>
        <authorList>
            <person name="Skennerton C.T."/>
            <person name="Barr J.J."/>
            <person name="Slater F.R."/>
            <person name="Bond P.L."/>
            <person name="Tyson G.W."/>
        </authorList>
    </citation>
    <scope>NUCLEOTIDE SEQUENCE [LARGE SCALE GENOMIC DNA]</scope>
    <source>
        <strain evidence="4">BA-92</strain>
    </source>
</reference>
<keyword evidence="2" id="KW-1133">Transmembrane helix</keyword>
<feature type="transmembrane region" description="Helical" evidence="2">
    <location>
        <begin position="66"/>
        <end position="88"/>
    </location>
</feature>
<accession>A0A011QMQ7</accession>
<feature type="transmembrane region" description="Helical" evidence="2">
    <location>
        <begin position="41"/>
        <end position="60"/>
    </location>
</feature>
<dbReference type="NCBIfam" id="TIGR01300">
    <property type="entry name" value="CPA3_mnhG_phaG"/>
    <property type="match status" value="1"/>
</dbReference>
<comment type="caution">
    <text evidence="3">The sequence shown here is derived from an EMBL/GenBank/DDBJ whole genome shotgun (WGS) entry which is preliminary data.</text>
</comment>
<proteinExistence type="predicted"/>
<dbReference type="PANTHER" id="PTHR34703">
    <property type="entry name" value="ANTIPORTER SUBUNIT MNHG2-RELATED"/>
    <property type="match status" value="1"/>
</dbReference>
<keyword evidence="2" id="KW-0472">Membrane</keyword>
<dbReference type="AlphaFoldDB" id="A0A011QMQ7"/>
<sequence>MTTLLIDFLSWTCLLAGGLFCAIGALGLLRMPDFYTRMHAASVTDTVGAGLILLGLILQAGLTLVAVKLAMIGLLLFFSGPVAGHALVKAAMGRGLAPLLANPDSAGADSRTFSTEQGQALLDEEEAPSKP</sequence>
<name>A0A011QMQ7_9PROT</name>
<keyword evidence="2" id="KW-0812">Transmembrane</keyword>
<evidence type="ECO:0000313" key="3">
    <source>
        <dbReference type="EMBL" id="EXI80154.1"/>
    </source>
</evidence>
<protein>
    <submittedName>
        <fullName evidence="3">Multiple resistance and pH homeostasis protein G</fullName>
    </submittedName>
</protein>
<evidence type="ECO:0000256" key="1">
    <source>
        <dbReference type="SAM" id="MobiDB-lite"/>
    </source>
</evidence>
<dbReference type="InterPro" id="IPR005133">
    <property type="entry name" value="PhaG_MnhG_YufB"/>
</dbReference>
<feature type="region of interest" description="Disordered" evidence="1">
    <location>
        <begin position="105"/>
        <end position="131"/>
    </location>
</feature>
<dbReference type="PATRIC" id="fig|1454003.3.peg.1981"/>